<dbReference type="Proteomes" id="UP000007054">
    <property type="component" value="Chromosome"/>
</dbReference>
<evidence type="ECO:0000313" key="5">
    <source>
        <dbReference type="EMBL" id="CBL18159.1"/>
    </source>
</evidence>
<keyword evidence="4" id="KW-0175">Coiled coil</keyword>
<keyword evidence="3" id="KW-0406">Ion transport</keyword>
<reference evidence="5" key="2">
    <citation type="submission" date="2010-03" db="EMBL/GenBank/DDBJ databases">
        <authorList>
            <person name="Pajon A."/>
        </authorList>
    </citation>
    <scope>NUCLEOTIDE SEQUENCE</scope>
    <source>
        <strain evidence="5">Type strain: 18P13</strain>
    </source>
</reference>
<dbReference type="BioCyc" id="RCHA213810:RUM_RS10395-MONOMER"/>
<dbReference type="PATRIC" id="fig|213810.4.peg.2030"/>
<name>D4LEW4_RUMC1</name>
<gene>
    <name evidence="5" type="ordered locus">RUM_21420</name>
</gene>
<proteinExistence type="inferred from homology"/>
<dbReference type="GO" id="GO:0033178">
    <property type="term" value="C:proton-transporting two-sector ATPase complex, catalytic domain"/>
    <property type="evidence" value="ECO:0007669"/>
    <property type="project" value="InterPro"/>
</dbReference>
<keyword evidence="2" id="KW-0813">Transport</keyword>
<dbReference type="KEGG" id="rch:RUM_21420"/>
<evidence type="ECO:0000256" key="4">
    <source>
        <dbReference type="SAM" id="Coils"/>
    </source>
</evidence>
<dbReference type="EMBL" id="FP929052">
    <property type="protein sequence ID" value="CBL18159.1"/>
    <property type="molecule type" value="Genomic_DNA"/>
</dbReference>
<dbReference type="RefSeq" id="WP_015559065.1">
    <property type="nucleotide sequence ID" value="NC_021039.1"/>
</dbReference>
<dbReference type="SUPFAM" id="SSF160527">
    <property type="entry name" value="V-type ATPase subunit E-like"/>
    <property type="match status" value="1"/>
</dbReference>
<protein>
    <submittedName>
        <fullName evidence="5">ATP synthase (E/31 kDa) subunit</fullName>
    </submittedName>
</protein>
<evidence type="ECO:0000256" key="2">
    <source>
        <dbReference type="ARBA" id="ARBA00022448"/>
    </source>
</evidence>
<reference evidence="5" key="1">
    <citation type="submission" date="2010-03" db="EMBL/GenBank/DDBJ databases">
        <title>The genome sequence of Ruminococcus sp. 18P13.</title>
        <authorList>
            <consortium name="metaHIT consortium -- http://www.metahit.eu/"/>
            <person name="Pajon A."/>
            <person name="Turner K."/>
            <person name="Parkhill J."/>
            <person name="Bernalier A."/>
        </authorList>
    </citation>
    <scope>NUCLEOTIDE SEQUENCE [LARGE SCALE GENOMIC DNA]</scope>
    <source>
        <strain evidence="5">Type strain: 18P13</strain>
    </source>
</reference>
<organism evidence="5 6">
    <name type="scientific">Ruminococcus champanellensis (strain DSM 18848 / JCM 17042 / KCTC 15320 / 18P13)</name>
    <dbReference type="NCBI Taxonomy" id="213810"/>
    <lineage>
        <taxon>Bacteria</taxon>
        <taxon>Bacillati</taxon>
        <taxon>Bacillota</taxon>
        <taxon>Clostridia</taxon>
        <taxon>Eubacteriales</taxon>
        <taxon>Oscillospiraceae</taxon>
        <taxon>Ruminococcus</taxon>
    </lineage>
</organism>
<keyword evidence="6" id="KW-1185">Reference proteome</keyword>
<dbReference type="STRING" id="213810.RUM_21420"/>
<dbReference type="Gene3D" id="1.20.5.620">
    <property type="entry name" value="F1F0 ATP synthase subunit B, membrane domain"/>
    <property type="match status" value="1"/>
</dbReference>
<dbReference type="GeneID" id="83156800"/>
<sequence length="193" mass="21805">MEQFQQEKLDRFVNSVDGEVDAQISDMIQEAQQQGEEIKSTAKDAALKASYDRIQKAVKETEAQYKRMIAQAEQEHHCSLLSHREALVEKIFENIRQRLVQFHQGASYPAYLQKQIRDVKLDANSVIYLAPADMQYADLLKGTSGAQVCEDDSILLGGLSITAKDSKCIIDKTLDTAFDEQRKAFSTTYHLGE</sequence>
<dbReference type="GO" id="GO:0046961">
    <property type="term" value="F:proton-transporting ATPase activity, rotational mechanism"/>
    <property type="evidence" value="ECO:0007669"/>
    <property type="project" value="InterPro"/>
</dbReference>
<dbReference type="AlphaFoldDB" id="D4LEW4"/>
<evidence type="ECO:0000256" key="3">
    <source>
        <dbReference type="ARBA" id="ARBA00023065"/>
    </source>
</evidence>
<evidence type="ECO:0000256" key="1">
    <source>
        <dbReference type="ARBA" id="ARBA00005901"/>
    </source>
</evidence>
<evidence type="ECO:0000313" key="6">
    <source>
        <dbReference type="Proteomes" id="UP000007054"/>
    </source>
</evidence>
<dbReference type="Pfam" id="PF01991">
    <property type="entry name" value="vATP-synt_E"/>
    <property type="match status" value="1"/>
</dbReference>
<accession>D4LEW4</accession>
<comment type="similarity">
    <text evidence="1">Belongs to the V-ATPase E subunit family.</text>
</comment>
<dbReference type="HOGENOM" id="CLU_114404_1_1_9"/>
<feature type="coiled-coil region" evidence="4">
    <location>
        <begin position="28"/>
        <end position="75"/>
    </location>
</feature>
<dbReference type="InterPro" id="IPR002842">
    <property type="entry name" value="ATPase_V1_Esu"/>
</dbReference>